<comment type="caution">
    <text evidence="2">The sequence shown here is derived from an EMBL/GenBank/DDBJ whole genome shotgun (WGS) entry which is preliminary data.</text>
</comment>
<sequence>MEKKTFVGESLLERVKFIGENGFLDAWRNRTFTWMIAGYSTLCTLFFGLLGRGYLHFLHARIVEELASDSSELVSKKGELTLLLHFLEKASLFVSLVFLLLSFAYLLTLLSKEFIQQKKEFQIKSYIGTSYFENAGIFWVSYALPYFIGELVGSFIAQLSYLAIILIANDSLKTYLLLPRYSLIWIDIPVFFIQTVFLIGTFFLIQKKMGGIENEENTIFVDHS</sequence>
<accession>R3TMJ8</accession>
<feature type="transmembrane region" description="Helical" evidence="1">
    <location>
        <begin position="90"/>
        <end position="110"/>
    </location>
</feature>
<name>R3TMJ8_9ENTE</name>
<dbReference type="Proteomes" id="UP000013785">
    <property type="component" value="Unassembled WGS sequence"/>
</dbReference>
<protein>
    <recommendedName>
        <fullName evidence="4">ABC transporter permease</fullName>
    </recommendedName>
</protein>
<evidence type="ECO:0008006" key="4">
    <source>
        <dbReference type="Google" id="ProtNLM"/>
    </source>
</evidence>
<dbReference type="AlphaFoldDB" id="R3TMJ8"/>
<proteinExistence type="predicted"/>
<dbReference type="STRING" id="154621.RV11_GL001671"/>
<feature type="transmembrane region" description="Helical" evidence="1">
    <location>
        <begin position="184"/>
        <end position="205"/>
    </location>
</feature>
<keyword evidence="3" id="KW-1185">Reference proteome</keyword>
<dbReference type="HOGENOM" id="CLU_1233477_0_0_9"/>
<dbReference type="eggNOG" id="ENOG503074Z">
    <property type="taxonomic scope" value="Bacteria"/>
</dbReference>
<keyword evidence="1" id="KW-0472">Membrane</keyword>
<dbReference type="PATRIC" id="fig|1158610.3.peg.2606"/>
<reference evidence="2 3" key="1">
    <citation type="submission" date="2013-02" db="EMBL/GenBank/DDBJ databases">
        <title>The Genome Sequence of Enterococcus phoeniculicola BAA-412.</title>
        <authorList>
            <consortium name="The Broad Institute Genome Sequencing Platform"/>
            <consortium name="The Broad Institute Genome Sequencing Center for Infectious Disease"/>
            <person name="Earl A.M."/>
            <person name="Gilmore M.S."/>
            <person name="Lebreton F."/>
            <person name="Walker B."/>
            <person name="Young S.K."/>
            <person name="Zeng Q."/>
            <person name="Gargeya S."/>
            <person name="Fitzgerald M."/>
            <person name="Haas B."/>
            <person name="Abouelleil A."/>
            <person name="Alvarado L."/>
            <person name="Arachchi H.M."/>
            <person name="Berlin A.M."/>
            <person name="Chapman S.B."/>
            <person name="Dewar J."/>
            <person name="Goldberg J."/>
            <person name="Griggs A."/>
            <person name="Gujja S."/>
            <person name="Hansen M."/>
            <person name="Howarth C."/>
            <person name="Imamovic A."/>
            <person name="Larimer J."/>
            <person name="McCowan C."/>
            <person name="Murphy C."/>
            <person name="Neiman D."/>
            <person name="Pearson M."/>
            <person name="Priest M."/>
            <person name="Roberts A."/>
            <person name="Saif S."/>
            <person name="Shea T."/>
            <person name="Sisk P."/>
            <person name="Sykes S."/>
            <person name="Wortman J."/>
            <person name="Nusbaum C."/>
            <person name="Birren B."/>
        </authorList>
    </citation>
    <scope>NUCLEOTIDE SEQUENCE [LARGE SCALE GENOMIC DNA]</scope>
    <source>
        <strain evidence="2 3">ATCC BAA-412</strain>
    </source>
</reference>
<organism evidence="2 3">
    <name type="scientific">Enterococcus phoeniculicola ATCC BAA-412</name>
    <dbReference type="NCBI Taxonomy" id="1158610"/>
    <lineage>
        <taxon>Bacteria</taxon>
        <taxon>Bacillati</taxon>
        <taxon>Bacillota</taxon>
        <taxon>Bacilli</taxon>
        <taxon>Lactobacillales</taxon>
        <taxon>Enterococcaceae</taxon>
        <taxon>Enterococcus</taxon>
    </lineage>
</organism>
<feature type="transmembrane region" description="Helical" evidence="1">
    <location>
        <begin position="155"/>
        <end position="172"/>
    </location>
</feature>
<keyword evidence="1" id="KW-1133">Transmembrane helix</keyword>
<gene>
    <name evidence="2" type="ORF">UC3_02624</name>
</gene>
<feature type="transmembrane region" description="Helical" evidence="1">
    <location>
        <begin position="32"/>
        <end position="51"/>
    </location>
</feature>
<keyword evidence="1" id="KW-0812">Transmembrane</keyword>
<evidence type="ECO:0000313" key="3">
    <source>
        <dbReference type="Proteomes" id="UP000013785"/>
    </source>
</evidence>
<evidence type="ECO:0000256" key="1">
    <source>
        <dbReference type="SAM" id="Phobius"/>
    </source>
</evidence>
<dbReference type="EMBL" id="AJAT01000017">
    <property type="protein sequence ID" value="EOL42273.1"/>
    <property type="molecule type" value="Genomic_DNA"/>
</dbReference>
<evidence type="ECO:0000313" key="2">
    <source>
        <dbReference type="EMBL" id="EOL42273.1"/>
    </source>
</evidence>